<keyword evidence="4" id="KW-0255">Endonuclease</keyword>
<dbReference type="SUPFAM" id="SSF50630">
    <property type="entry name" value="Acid proteases"/>
    <property type="match status" value="1"/>
</dbReference>
<keyword evidence="4" id="KW-0378">Hydrolase</keyword>
<dbReference type="EMBL" id="KL363336">
    <property type="protein sequence ID" value="KFD47218.1"/>
    <property type="molecule type" value="Genomic_DNA"/>
</dbReference>
<gene>
    <name evidence="6" type="ORF">M513_11925</name>
</gene>
<keyword evidence="3" id="KW-0540">Nuclease</keyword>
<evidence type="ECO:0000256" key="2">
    <source>
        <dbReference type="ARBA" id="ARBA00022695"/>
    </source>
</evidence>
<dbReference type="PANTHER" id="PTHR37984:SF5">
    <property type="entry name" value="PROTEIN NYNRIN-LIKE"/>
    <property type="match status" value="1"/>
</dbReference>
<keyword evidence="7" id="KW-1185">Reference proteome</keyword>
<feature type="domain" description="CCHC-type" evidence="5">
    <location>
        <begin position="247"/>
        <end position="263"/>
    </location>
</feature>
<dbReference type="Proteomes" id="UP000030764">
    <property type="component" value="Unassembled WGS sequence"/>
</dbReference>
<dbReference type="InterPro" id="IPR050951">
    <property type="entry name" value="Retrovirus_Pol_polyprotein"/>
</dbReference>
<dbReference type="GO" id="GO:0004519">
    <property type="term" value="F:endonuclease activity"/>
    <property type="evidence" value="ECO:0007669"/>
    <property type="project" value="UniProtKB-KW"/>
</dbReference>
<sequence length="517" mass="57797">MPTETSLVIYPPADPQWGHLRGIVCPKESEDEETQDLLDENSAITPELRDALGMDRSTISYRFIPMEGQRLFYSLQPKDDSYESTLEVLSAFFTPKVNVCVERYRFRKRRQTVEESVDRYVADFRELASTCAFGPLEDELLRDQLIEGTSSPAIREKLLSVPDLTLDQAITIAKQMETAKKKASCLLTATADTPVNALNKRQQAPALEKRSASSKLGQRPLLLKQCFRCGSTRHLANATECRARKVQCNNCQKLGHFAKIETSKQLQHARSKRSSSVQMLEVGQLNTIDGIYVTLQVACSNTYRPLRCMVDTGSPVSIIPRALWQKTFASVSLRPPSVLLTSYCKGLVPVLGCFDADVKFKGKSAHTTFDVAQYGKPLIGMDLISALNIAIHGSKLVSNIAEVTTEVRAHAKLRNYVHKVKLKANYNPIRQKLRRLPRSVREAVSKEVTKLLNQGIVESVEASEWVSPIVVVHKKDGSIRLCVDLREANKAIVPDMFPLPHIEDLLLRFNGATVFSV</sequence>
<accession>A0A085LQH2</accession>
<organism evidence="6 7">
    <name type="scientific">Trichuris suis</name>
    <name type="common">pig whipworm</name>
    <dbReference type="NCBI Taxonomy" id="68888"/>
    <lineage>
        <taxon>Eukaryota</taxon>
        <taxon>Metazoa</taxon>
        <taxon>Ecdysozoa</taxon>
        <taxon>Nematoda</taxon>
        <taxon>Enoplea</taxon>
        <taxon>Dorylaimia</taxon>
        <taxon>Trichinellida</taxon>
        <taxon>Trichuridae</taxon>
        <taxon>Trichuris</taxon>
    </lineage>
</organism>
<feature type="domain" description="CCHC-type" evidence="5">
    <location>
        <begin position="225"/>
        <end position="243"/>
    </location>
</feature>
<dbReference type="InterPro" id="IPR021109">
    <property type="entry name" value="Peptidase_aspartic_dom_sf"/>
</dbReference>
<dbReference type="GO" id="GO:0006508">
    <property type="term" value="P:proteolysis"/>
    <property type="evidence" value="ECO:0007669"/>
    <property type="project" value="InterPro"/>
</dbReference>
<dbReference type="GO" id="GO:0003676">
    <property type="term" value="F:nucleic acid binding"/>
    <property type="evidence" value="ECO:0007669"/>
    <property type="project" value="InterPro"/>
</dbReference>
<dbReference type="SUPFAM" id="SSF56672">
    <property type="entry name" value="DNA/RNA polymerases"/>
    <property type="match status" value="1"/>
</dbReference>
<evidence type="ECO:0000313" key="7">
    <source>
        <dbReference type="Proteomes" id="UP000030764"/>
    </source>
</evidence>
<dbReference type="InterPro" id="IPR001969">
    <property type="entry name" value="Aspartic_peptidase_AS"/>
</dbReference>
<name>A0A085LQH2_9BILA</name>
<evidence type="ECO:0000313" key="6">
    <source>
        <dbReference type="EMBL" id="KFD47218.1"/>
    </source>
</evidence>
<dbReference type="GO" id="GO:0008270">
    <property type="term" value="F:zinc ion binding"/>
    <property type="evidence" value="ECO:0007669"/>
    <property type="project" value="InterPro"/>
</dbReference>
<dbReference type="InterPro" id="IPR001878">
    <property type="entry name" value="Znf_CCHC"/>
</dbReference>
<dbReference type="PROSITE" id="PS00141">
    <property type="entry name" value="ASP_PROTEASE"/>
    <property type="match status" value="1"/>
</dbReference>
<dbReference type="Gene3D" id="2.40.70.10">
    <property type="entry name" value="Acid Proteases"/>
    <property type="match status" value="1"/>
</dbReference>
<protein>
    <recommendedName>
        <fullName evidence="5">CCHC-type domain-containing protein</fullName>
    </recommendedName>
</protein>
<reference evidence="6 7" key="1">
    <citation type="journal article" date="2014" name="Nat. Genet.">
        <title>Genome and transcriptome of the porcine whipworm Trichuris suis.</title>
        <authorList>
            <person name="Jex A.R."/>
            <person name="Nejsum P."/>
            <person name="Schwarz E.M."/>
            <person name="Hu L."/>
            <person name="Young N.D."/>
            <person name="Hall R.S."/>
            <person name="Korhonen P.K."/>
            <person name="Liao S."/>
            <person name="Thamsborg S."/>
            <person name="Xia J."/>
            <person name="Xu P."/>
            <person name="Wang S."/>
            <person name="Scheerlinck J.P."/>
            <person name="Hofmann A."/>
            <person name="Sternberg P.W."/>
            <person name="Wang J."/>
            <person name="Gasser R.B."/>
        </authorList>
    </citation>
    <scope>NUCLEOTIDE SEQUENCE [LARGE SCALE GENOMIC DNA]</scope>
    <source>
        <strain evidence="6">DCEP-RM93M</strain>
    </source>
</reference>
<dbReference type="PANTHER" id="PTHR37984">
    <property type="entry name" value="PROTEIN CBG26694"/>
    <property type="match status" value="1"/>
</dbReference>
<evidence type="ECO:0000259" key="5">
    <source>
        <dbReference type="SMART" id="SM00343"/>
    </source>
</evidence>
<dbReference type="Gene3D" id="3.10.10.10">
    <property type="entry name" value="HIV Type 1 Reverse Transcriptase, subunit A, domain 1"/>
    <property type="match status" value="1"/>
</dbReference>
<evidence type="ECO:0000256" key="3">
    <source>
        <dbReference type="ARBA" id="ARBA00022722"/>
    </source>
</evidence>
<evidence type="ECO:0000256" key="1">
    <source>
        <dbReference type="ARBA" id="ARBA00022679"/>
    </source>
</evidence>
<dbReference type="AlphaFoldDB" id="A0A085LQH2"/>
<keyword evidence="2" id="KW-0548">Nucleotidyltransferase</keyword>
<dbReference type="GO" id="GO:0016779">
    <property type="term" value="F:nucleotidyltransferase activity"/>
    <property type="evidence" value="ECO:0007669"/>
    <property type="project" value="UniProtKB-KW"/>
</dbReference>
<dbReference type="GO" id="GO:0004190">
    <property type="term" value="F:aspartic-type endopeptidase activity"/>
    <property type="evidence" value="ECO:0007669"/>
    <property type="project" value="InterPro"/>
</dbReference>
<dbReference type="SMART" id="SM00343">
    <property type="entry name" value="ZnF_C2HC"/>
    <property type="match status" value="2"/>
</dbReference>
<evidence type="ECO:0000256" key="4">
    <source>
        <dbReference type="ARBA" id="ARBA00022759"/>
    </source>
</evidence>
<dbReference type="InterPro" id="IPR043502">
    <property type="entry name" value="DNA/RNA_pol_sf"/>
</dbReference>
<proteinExistence type="predicted"/>
<dbReference type="Gene3D" id="4.10.60.10">
    <property type="entry name" value="Zinc finger, CCHC-type"/>
    <property type="match status" value="1"/>
</dbReference>
<keyword evidence="1" id="KW-0808">Transferase</keyword>